<dbReference type="Proteomes" id="UP000762676">
    <property type="component" value="Unassembled WGS sequence"/>
</dbReference>
<organism evidence="1 2">
    <name type="scientific">Elysia marginata</name>
    <dbReference type="NCBI Taxonomy" id="1093978"/>
    <lineage>
        <taxon>Eukaryota</taxon>
        <taxon>Metazoa</taxon>
        <taxon>Spiralia</taxon>
        <taxon>Lophotrochozoa</taxon>
        <taxon>Mollusca</taxon>
        <taxon>Gastropoda</taxon>
        <taxon>Heterobranchia</taxon>
        <taxon>Euthyneura</taxon>
        <taxon>Panpulmonata</taxon>
        <taxon>Sacoglossa</taxon>
        <taxon>Placobranchoidea</taxon>
        <taxon>Plakobranchidae</taxon>
        <taxon>Elysia</taxon>
    </lineage>
</organism>
<evidence type="ECO:0000313" key="2">
    <source>
        <dbReference type="Proteomes" id="UP000762676"/>
    </source>
</evidence>
<dbReference type="AlphaFoldDB" id="A0AAV4IGG8"/>
<comment type="caution">
    <text evidence="1">The sequence shown here is derived from an EMBL/GenBank/DDBJ whole genome shotgun (WGS) entry which is preliminary data.</text>
</comment>
<proteinExistence type="predicted"/>
<name>A0AAV4IGG8_9GAST</name>
<protein>
    <submittedName>
        <fullName evidence="1">Uncharacterized protein</fullName>
    </submittedName>
</protein>
<reference evidence="1 2" key="1">
    <citation type="journal article" date="2021" name="Elife">
        <title>Chloroplast acquisition without the gene transfer in kleptoplastic sea slugs, Plakobranchus ocellatus.</title>
        <authorList>
            <person name="Maeda T."/>
            <person name="Takahashi S."/>
            <person name="Yoshida T."/>
            <person name="Shimamura S."/>
            <person name="Takaki Y."/>
            <person name="Nagai Y."/>
            <person name="Toyoda A."/>
            <person name="Suzuki Y."/>
            <person name="Arimoto A."/>
            <person name="Ishii H."/>
            <person name="Satoh N."/>
            <person name="Nishiyama T."/>
            <person name="Hasebe M."/>
            <person name="Maruyama T."/>
            <person name="Minagawa J."/>
            <person name="Obokata J."/>
            <person name="Shigenobu S."/>
        </authorList>
    </citation>
    <scope>NUCLEOTIDE SEQUENCE [LARGE SCALE GENOMIC DNA]</scope>
</reference>
<keyword evidence="2" id="KW-1185">Reference proteome</keyword>
<sequence>MPVRVAPTSITCHHDISCAVSSLIMTHPWFPRQTVNLVKSSEPLPHAGFVRNRVWLTHGIDFLKTKRRVSKVTVPAAVFARGTRDPSLMPSSKLGCVQSHVISAQLLCSWQKTIVYS</sequence>
<evidence type="ECO:0000313" key="1">
    <source>
        <dbReference type="EMBL" id="GFS09329.1"/>
    </source>
</evidence>
<dbReference type="EMBL" id="BMAT01013288">
    <property type="protein sequence ID" value="GFS09329.1"/>
    <property type="molecule type" value="Genomic_DNA"/>
</dbReference>
<gene>
    <name evidence="1" type="ORF">ElyMa_006618300</name>
</gene>
<accession>A0AAV4IGG8</accession>